<dbReference type="Gene3D" id="4.10.280.10">
    <property type="entry name" value="Helix-loop-helix DNA-binding domain"/>
    <property type="match status" value="1"/>
</dbReference>
<dbReference type="CDD" id="cd11405">
    <property type="entry name" value="bHLHzip_MLXIP_like"/>
    <property type="match status" value="1"/>
</dbReference>
<dbReference type="GO" id="GO:0000978">
    <property type="term" value="F:RNA polymerase II cis-regulatory region sequence-specific DNA binding"/>
    <property type="evidence" value="ECO:0007669"/>
    <property type="project" value="TreeGrafter"/>
</dbReference>
<evidence type="ECO:0000256" key="3">
    <source>
        <dbReference type="ARBA" id="ARBA00023125"/>
    </source>
</evidence>
<keyword evidence="5" id="KW-0539">Nucleus</keyword>
<gene>
    <name evidence="9" type="ORF">DERF_012629</name>
</gene>
<reference evidence="9" key="2">
    <citation type="journal article" date="2022" name="Res Sq">
        <title>Comparative Genomics Reveals Insights into the Divergent Evolution of Astigmatic Mites and Household Pest Adaptations.</title>
        <authorList>
            <person name="Xiong Q."/>
            <person name="Wan A.T.-Y."/>
            <person name="Liu X.-Y."/>
            <person name="Fung C.S.-H."/>
            <person name="Xiao X."/>
            <person name="Malainual N."/>
            <person name="Hou J."/>
            <person name="Wang L."/>
            <person name="Wang M."/>
            <person name="Yang K."/>
            <person name="Cui Y."/>
            <person name="Leung E."/>
            <person name="Nong W."/>
            <person name="Shin S.-K."/>
            <person name="Au S."/>
            <person name="Jeong K.Y."/>
            <person name="Chew F.T."/>
            <person name="Hui J."/>
            <person name="Leung T.F."/>
            <person name="Tungtrongchitr A."/>
            <person name="Zhong N."/>
            <person name="Liu Z."/>
            <person name="Tsui S."/>
        </authorList>
    </citation>
    <scope>NUCLEOTIDE SEQUENCE</scope>
    <source>
        <strain evidence="9">Derf</strain>
        <tissue evidence="9">Whole organism</tissue>
    </source>
</reference>
<evidence type="ECO:0000256" key="4">
    <source>
        <dbReference type="ARBA" id="ARBA00023163"/>
    </source>
</evidence>
<evidence type="ECO:0000256" key="2">
    <source>
        <dbReference type="ARBA" id="ARBA00023015"/>
    </source>
</evidence>
<dbReference type="EMBL" id="ASGP02000006">
    <property type="protein sequence ID" value="KAH9501816.1"/>
    <property type="molecule type" value="Genomic_DNA"/>
</dbReference>
<dbReference type="PROSITE" id="PS50888">
    <property type="entry name" value="BHLH"/>
    <property type="match status" value="1"/>
</dbReference>
<feature type="compositionally biased region" description="Polar residues" evidence="7">
    <location>
        <begin position="799"/>
        <end position="808"/>
    </location>
</feature>
<dbReference type="InterPro" id="IPR011598">
    <property type="entry name" value="bHLH_dom"/>
</dbReference>
<keyword evidence="10" id="KW-1185">Reference proteome</keyword>
<feature type="compositionally biased region" description="Low complexity" evidence="7">
    <location>
        <begin position="777"/>
        <end position="789"/>
    </location>
</feature>
<sequence length="1161" mass="131273">MYPSSSSSSSSMTTTTTIYSSISPTNEPLLMVNNTNKMDNNQFNTMTNMANINDGCMINVNSIRRIKPSPKTTKENRIHSGHFMVSEIDENEDNETKIENDDHDVSTTNNNNNNNNSNNNNANNDINQAQQQQSYPSSISMSLMEQKLVTKTKTYRIRKSTTTTRIVSIDQSLWKLFQCMTLAYDDDITSPKWKTFKGLKMNIKDKIRLNNIIWRAWHIQYISGRKPGVCQFSSNIDTERHKKTEAILLEGKYWKRRADVVKAEYNKWRLYYQHLSRSVAAAFSSNNLGSNASRMLPYDWENNLPRWSNNLSLDSLFTCSPSISSAAFNSSSSIIGCPSTINTGNNLTNNNNNNQAMISQNNQNGTMQIFNDNIPSIPYTNYFDYASSREIARSGMGADFMQPGLEQLQPNIDFIDTFEQDFFPLRGQPTLSTVPEETEPGYKEPQEDLLDSLFNSCPTTSTNSNNNNNDLSPKSLQDNNYCQFASANNSPNQQMNQQPLTAVYNPNNYGQPIFNINQPQQQLVQSSYKMEFESTMNTSNNGTSSLFPFHSNKLIQQQQQESNRQLIQMSANNSINYNPMNFAFNPSNTNDNTATIMTTNQQINPITMPLKKLIPNSSQQQSPQSSSTSPIMNLDLKELKNQALSLSCKNISQLQNSISTGDGTLSSSSSSYQIANEPNTLSNIGRSLSLPLDCGIQIPPQQQSLNHNKKFIKSIQQQQQQVTGPIISSMINTSAHNETSSFTNVQMVPATNLTIHKHQQQQQQQQQQHTFVQNQLSPSSSSSSPPQSSIATAAAAFDLSNSSHSQMNRKFPLINNGKKPYSINPRRNIDSNNNFKIRNPLLKNHTTATGSSSSSSLSSTLGSLDYSSFKDRILNGPVNKYFLANNNNNNTSPTHDEMMTTMASFGSYSFPANTISFIGRNEHEHRNLHREHRERRRVCHINAEQKRRCNIKNGFDTLRSLLPSLAQNSNTKISKAAMLHKAADYIRVLKNEKFEQQKEYELLKQQIDNLNHVISIFQNQLPTTGLPIADGPRIGRLKEQYIQYVRQKTNQNWKFWIFSIIMESLLDSYCRQIATNNFDELCKTLFRWLDQGCSLVVLRKDVLNSLRFVSTSTNILTNPELLHDEIIQAISMTTQTTTTTTTMNENKLQGRILPEQSSSND</sequence>
<protein>
    <recommendedName>
        <fullName evidence="8">BHLH domain-containing protein</fullName>
    </recommendedName>
</protein>
<dbReference type="PANTHER" id="PTHR15741:SF37">
    <property type="entry name" value="LD38259P"/>
    <property type="match status" value="1"/>
</dbReference>
<accession>A0A922HSK3</accession>
<evidence type="ECO:0000313" key="10">
    <source>
        <dbReference type="Proteomes" id="UP000790347"/>
    </source>
</evidence>
<comment type="subcellular location">
    <subcellularLocation>
        <location evidence="1">Nucleus</location>
    </subcellularLocation>
</comment>
<comment type="caution">
    <text evidence="9">The sequence shown here is derived from an EMBL/GenBank/DDBJ whole genome shotgun (WGS) entry which is preliminary data.</text>
</comment>
<organism evidence="9 10">
    <name type="scientific">Dermatophagoides farinae</name>
    <name type="common">American house dust mite</name>
    <dbReference type="NCBI Taxonomy" id="6954"/>
    <lineage>
        <taxon>Eukaryota</taxon>
        <taxon>Metazoa</taxon>
        <taxon>Ecdysozoa</taxon>
        <taxon>Arthropoda</taxon>
        <taxon>Chelicerata</taxon>
        <taxon>Arachnida</taxon>
        <taxon>Acari</taxon>
        <taxon>Acariformes</taxon>
        <taxon>Sarcoptiformes</taxon>
        <taxon>Astigmata</taxon>
        <taxon>Psoroptidia</taxon>
        <taxon>Analgoidea</taxon>
        <taxon>Pyroglyphidae</taxon>
        <taxon>Dermatophagoidinae</taxon>
        <taxon>Dermatophagoides</taxon>
    </lineage>
</organism>
<dbReference type="SMART" id="SM00353">
    <property type="entry name" value="HLH"/>
    <property type="match status" value="1"/>
</dbReference>
<name>A0A922HSK3_DERFA</name>
<dbReference type="PANTHER" id="PTHR15741">
    <property type="entry name" value="BASIC HELIX-LOOP-HELIX ZIP TRANSCRIPTION FACTOR"/>
    <property type="match status" value="1"/>
</dbReference>
<keyword evidence="6" id="KW-0175">Coiled coil</keyword>
<evidence type="ECO:0000313" key="9">
    <source>
        <dbReference type="EMBL" id="KAH9501816.1"/>
    </source>
</evidence>
<feature type="domain" description="BHLH" evidence="8">
    <location>
        <begin position="935"/>
        <end position="989"/>
    </location>
</feature>
<feature type="compositionally biased region" description="Polar residues" evidence="7">
    <location>
        <begin position="470"/>
        <end position="483"/>
    </location>
</feature>
<keyword evidence="3" id="KW-0238">DNA-binding</keyword>
<feature type="compositionally biased region" description="Low complexity" evidence="7">
    <location>
        <begin position="485"/>
        <end position="495"/>
    </location>
</feature>
<evidence type="ECO:0000256" key="6">
    <source>
        <dbReference type="SAM" id="Coils"/>
    </source>
</evidence>
<dbReference type="CDD" id="cd21739">
    <property type="entry name" value="NES2-NLS_ChREBP-like"/>
    <property type="match status" value="1"/>
</dbReference>
<proteinExistence type="predicted"/>
<feature type="compositionally biased region" description="Basic and acidic residues" evidence="7">
    <location>
        <begin position="94"/>
        <end position="105"/>
    </location>
</feature>
<reference evidence="9" key="1">
    <citation type="submission" date="2013-05" db="EMBL/GenBank/DDBJ databases">
        <authorList>
            <person name="Yim A.K.Y."/>
            <person name="Chan T.F."/>
            <person name="Ji K.M."/>
            <person name="Liu X.Y."/>
            <person name="Zhou J.W."/>
            <person name="Li R.Q."/>
            <person name="Yang K.Y."/>
            <person name="Li J."/>
            <person name="Li M."/>
            <person name="Law P.T.W."/>
            <person name="Wu Y.L."/>
            <person name="Cai Z.L."/>
            <person name="Qin H."/>
            <person name="Bao Y."/>
            <person name="Leung R.K.K."/>
            <person name="Ng P.K.S."/>
            <person name="Zou J."/>
            <person name="Zhong X.J."/>
            <person name="Ran P.X."/>
            <person name="Zhong N.S."/>
            <person name="Liu Z.G."/>
            <person name="Tsui S.K.W."/>
        </authorList>
    </citation>
    <scope>NUCLEOTIDE SEQUENCE</scope>
    <source>
        <strain evidence="9">Derf</strain>
        <tissue evidence="9">Whole organism</tissue>
    </source>
</reference>
<evidence type="ECO:0000256" key="5">
    <source>
        <dbReference type="ARBA" id="ARBA00023242"/>
    </source>
</evidence>
<evidence type="ECO:0000256" key="7">
    <source>
        <dbReference type="SAM" id="MobiDB-lite"/>
    </source>
</evidence>
<feature type="region of interest" description="Disordered" evidence="7">
    <location>
        <begin position="1"/>
        <end position="21"/>
    </location>
</feature>
<feature type="compositionally biased region" description="Low complexity" evidence="7">
    <location>
        <begin position="109"/>
        <end position="134"/>
    </location>
</feature>
<keyword evidence="4" id="KW-0804">Transcription</keyword>
<dbReference type="Pfam" id="PF00010">
    <property type="entry name" value="HLH"/>
    <property type="match status" value="1"/>
</dbReference>
<keyword evidence="2" id="KW-0805">Transcription regulation</keyword>
<feature type="region of interest" description="Disordered" evidence="7">
    <location>
        <begin position="86"/>
        <end position="137"/>
    </location>
</feature>
<feature type="region of interest" description="Disordered" evidence="7">
    <location>
        <begin position="755"/>
        <end position="836"/>
    </location>
</feature>
<evidence type="ECO:0000259" key="8">
    <source>
        <dbReference type="PROSITE" id="PS50888"/>
    </source>
</evidence>
<feature type="coiled-coil region" evidence="6">
    <location>
        <begin position="986"/>
        <end position="1020"/>
    </location>
</feature>
<evidence type="ECO:0000256" key="1">
    <source>
        <dbReference type="ARBA" id="ARBA00004123"/>
    </source>
</evidence>
<dbReference type="GO" id="GO:0005634">
    <property type="term" value="C:nucleus"/>
    <property type="evidence" value="ECO:0007669"/>
    <property type="project" value="UniProtKB-SubCell"/>
</dbReference>
<dbReference type="AlphaFoldDB" id="A0A922HSK3"/>
<dbReference type="InterPro" id="IPR036638">
    <property type="entry name" value="HLH_DNA-bd_sf"/>
</dbReference>
<dbReference type="InterPro" id="IPR052207">
    <property type="entry name" value="Max-like/E-box_TFs"/>
</dbReference>
<feature type="compositionally biased region" description="Low complexity" evidence="7">
    <location>
        <begin position="455"/>
        <end position="469"/>
    </location>
</feature>
<feature type="region of interest" description="Disordered" evidence="7">
    <location>
        <begin position="452"/>
        <end position="495"/>
    </location>
</feature>
<dbReference type="GO" id="GO:0046983">
    <property type="term" value="F:protein dimerization activity"/>
    <property type="evidence" value="ECO:0007669"/>
    <property type="project" value="InterPro"/>
</dbReference>
<dbReference type="GO" id="GO:0000981">
    <property type="term" value="F:DNA-binding transcription factor activity, RNA polymerase II-specific"/>
    <property type="evidence" value="ECO:0007669"/>
    <property type="project" value="TreeGrafter"/>
</dbReference>
<dbReference type="SUPFAM" id="SSF47459">
    <property type="entry name" value="HLH, helix-loop-helix DNA-binding domain"/>
    <property type="match status" value="1"/>
</dbReference>
<dbReference type="Proteomes" id="UP000790347">
    <property type="component" value="Unassembled WGS sequence"/>
</dbReference>